<evidence type="ECO:0000256" key="8">
    <source>
        <dbReference type="ARBA" id="ARBA00025246"/>
    </source>
</evidence>
<protein>
    <recommendedName>
        <fullName evidence="4 9">ATP phosphoribosyltransferase regulatory subunit</fullName>
    </recommendedName>
</protein>
<dbReference type="PANTHER" id="PTHR43707">
    <property type="entry name" value="HISTIDYL-TRNA SYNTHETASE"/>
    <property type="match status" value="1"/>
</dbReference>
<evidence type="ECO:0000313" key="12">
    <source>
        <dbReference type="EMBL" id="RBP58752.1"/>
    </source>
</evidence>
<dbReference type="Gene3D" id="3.30.930.10">
    <property type="entry name" value="Bira Bifunctional Protein, Domain 2"/>
    <property type="match status" value="1"/>
</dbReference>
<dbReference type="GO" id="GO:0140096">
    <property type="term" value="F:catalytic activity, acting on a protein"/>
    <property type="evidence" value="ECO:0007669"/>
    <property type="project" value="UniProtKB-ARBA"/>
</dbReference>
<comment type="miscellaneous">
    <text evidence="9">This function is generally fulfilled by the C-terminal part of HisG, which is missing in some bacteria such as this one.</text>
</comment>
<dbReference type="InterPro" id="IPR006195">
    <property type="entry name" value="aa-tRNA-synth_II"/>
</dbReference>
<dbReference type="PIRSF" id="PIRSF001549">
    <property type="entry name" value="His-tRNA_synth"/>
    <property type="match status" value="1"/>
</dbReference>
<dbReference type="AlphaFoldDB" id="A0A366HZ85"/>
<evidence type="ECO:0000256" key="3">
    <source>
        <dbReference type="ARBA" id="ARBA00005539"/>
    </source>
</evidence>
<comment type="caution">
    <text evidence="12">The sequence shown here is derived from an EMBL/GenBank/DDBJ whole genome shotgun (WGS) entry which is preliminary data.</text>
</comment>
<keyword evidence="7 9" id="KW-0368">Histidine biosynthesis</keyword>
<dbReference type="GO" id="GO:0006427">
    <property type="term" value="P:histidyl-tRNA aminoacylation"/>
    <property type="evidence" value="ECO:0007669"/>
    <property type="project" value="TreeGrafter"/>
</dbReference>
<dbReference type="PROSITE" id="PS50862">
    <property type="entry name" value="AA_TRNA_LIGASE_II"/>
    <property type="match status" value="1"/>
</dbReference>
<evidence type="ECO:0000256" key="5">
    <source>
        <dbReference type="ARBA" id="ARBA00022490"/>
    </source>
</evidence>
<keyword evidence="5 9" id="KW-0963">Cytoplasm</keyword>
<keyword evidence="13" id="KW-1185">Reference proteome</keyword>
<comment type="function">
    <text evidence="8 9">Required for the first step of histidine biosynthesis. May allow the feedback regulation of ATP phosphoribosyltransferase activity by histidine.</text>
</comment>
<reference evidence="12 13" key="1">
    <citation type="submission" date="2018-06" db="EMBL/GenBank/DDBJ databases">
        <title>Genomic Encyclopedia of Type Strains, Phase IV (KMG-IV): sequencing the most valuable type-strain genomes for metagenomic binning, comparative biology and taxonomic classification.</title>
        <authorList>
            <person name="Goeker M."/>
        </authorList>
    </citation>
    <scope>NUCLEOTIDE SEQUENCE [LARGE SCALE GENOMIC DNA]</scope>
    <source>
        <strain evidence="12 13">DSM 22112</strain>
    </source>
</reference>
<comment type="pathway">
    <text evidence="2 9">Amino-acid biosynthesis; L-histidine biosynthesis; L-histidine from 5-phospho-alpha-D-ribose 1-diphosphate: step 1/9.</text>
</comment>
<feature type="binding site" evidence="10">
    <location>
        <position position="121"/>
    </location>
    <ligand>
        <name>L-histidine</name>
        <dbReference type="ChEBI" id="CHEBI:57595"/>
    </ligand>
</feature>
<evidence type="ECO:0000256" key="2">
    <source>
        <dbReference type="ARBA" id="ARBA00004667"/>
    </source>
</evidence>
<dbReference type="CDD" id="cd00773">
    <property type="entry name" value="HisRS-like_core"/>
    <property type="match status" value="1"/>
</dbReference>
<keyword evidence="12" id="KW-0808">Transferase</keyword>
<evidence type="ECO:0000256" key="9">
    <source>
        <dbReference type="HAMAP-Rule" id="MF_00125"/>
    </source>
</evidence>
<evidence type="ECO:0000256" key="7">
    <source>
        <dbReference type="ARBA" id="ARBA00023102"/>
    </source>
</evidence>
<accession>A0A366HZ85</accession>
<evidence type="ECO:0000313" key="13">
    <source>
        <dbReference type="Proteomes" id="UP000253490"/>
    </source>
</evidence>
<sequence length="413" mass="47488">MNKYAIDGFNDIHYNELKVYDFIKDIIENTMESYGYRQVLTPSFESYDMYNIDGAFPRDKMFKLIGNDGKVLVLRPDATIPIARMAASRYRNSQEVLKFGYITNIFRDSSSTTDFRKEFMQAGIEYMGNSLPDCDGEIIALSINILKELGIKKIHIDMGNVTFLNGLFDEIQIEVIERVKILSYIENKNIGELKAYLDSIEVSKEISQILCHVPMLFGKFKDTVNQAKKLCINQKMTAALNTMEETYEIINSYGYEDYIFIDLGFTNQFNYYSGLIFKGYINGIGEAILSGGRYDTLSSTFGVNRPASGFGINISLLMDTLINRSDEKDDFNILFLYDDNKRRESLNLARKLRSQGIIVDYIHSSLEEGIKKENYKYILKCIDNSFELSTKTDKQLLREEEILTKLKEAKLCI</sequence>
<evidence type="ECO:0000259" key="11">
    <source>
        <dbReference type="PROSITE" id="PS50862"/>
    </source>
</evidence>
<dbReference type="UniPathway" id="UPA00031">
    <property type="reaction ID" value="UER00006"/>
</dbReference>
<dbReference type="SUPFAM" id="SSF55681">
    <property type="entry name" value="Class II aaRS and biotin synthetases"/>
    <property type="match status" value="1"/>
</dbReference>
<feature type="binding site" evidence="10">
    <location>
        <position position="107"/>
    </location>
    <ligand>
        <name>L-histidine</name>
        <dbReference type="ChEBI" id="CHEBI:57595"/>
    </ligand>
</feature>
<evidence type="ECO:0000256" key="6">
    <source>
        <dbReference type="ARBA" id="ARBA00022605"/>
    </source>
</evidence>
<evidence type="ECO:0000256" key="4">
    <source>
        <dbReference type="ARBA" id="ARBA00020397"/>
    </source>
</evidence>
<proteinExistence type="inferred from homology"/>
<dbReference type="Proteomes" id="UP000253490">
    <property type="component" value="Unassembled WGS sequence"/>
</dbReference>
<dbReference type="InterPro" id="IPR041715">
    <property type="entry name" value="HisRS-like_core"/>
</dbReference>
<dbReference type="GO" id="GO:0016757">
    <property type="term" value="F:glycosyltransferase activity"/>
    <property type="evidence" value="ECO:0007669"/>
    <property type="project" value="UniProtKB-KW"/>
</dbReference>
<feature type="binding site" evidence="10">
    <location>
        <begin position="271"/>
        <end position="272"/>
    </location>
    <ligand>
        <name>L-histidine</name>
        <dbReference type="ChEBI" id="CHEBI:57595"/>
    </ligand>
</feature>
<dbReference type="GO" id="GO:0005737">
    <property type="term" value="C:cytoplasm"/>
    <property type="evidence" value="ECO:0007669"/>
    <property type="project" value="UniProtKB-SubCell"/>
</dbReference>
<evidence type="ECO:0000256" key="1">
    <source>
        <dbReference type="ARBA" id="ARBA00004496"/>
    </source>
</evidence>
<dbReference type="InterPro" id="IPR004517">
    <property type="entry name" value="HisZ"/>
</dbReference>
<dbReference type="InterPro" id="IPR045864">
    <property type="entry name" value="aa-tRNA-synth_II/BPL/LPL"/>
</dbReference>
<comment type="subunit">
    <text evidence="9">Heteromultimer composed of HisG and HisZ subunits.</text>
</comment>
<feature type="domain" description="Aminoacyl-transfer RNA synthetases class-II family profile" evidence="11">
    <location>
        <begin position="1"/>
        <end position="388"/>
    </location>
</feature>
<dbReference type="InterPro" id="IPR004516">
    <property type="entry name" value="HisRS/HisZ"/>
</dbReference>
<dbReference type="EMBL" id="QNRX01000021">
    <property type="protein sequence ID" value="RBP58752.1"/>
    <property type="molecule type" value="Genomic_DNA"/>
</dbReference>
<dbReference type="PANTHER" id="PTHR43707:SF6">
    <property type="entry name" value="ATP PHOSPHORIBOSYLTRANSFERASE REGULATORY SUBUNIT"/>
    <property type="match status" value="1"/>
</dbReference>
<dbReference type="RefSeq" id="WP_113921632.1">
    <property type="nucleotide sequence ID" value="NZ_QNRX01000021.1"/>
</dbReference>
<comment type="subcellular location">
    <subcellularLocation>
        <location evidence="1 9">Cytoplasm</location>
    </subcellularLocation>
</comment>
<dbReference type="Pfam" id="PF13393">
    <property type="entry name" value="tRNA-synt_His"/>
    <property type="match status" value="1"/>
</dbReference>
<keyword evidence="6 9" id="KW-0028">Amino-acid biosynthesis</keyword>
<dbReference type="GO" id="GO:0004821">
    <property type="term" value="F:histidine-tRNA ligase activity"/>
    <property type="evidence" value="ECO:0007669"/>
    <property type="project" value="TreeGrafter"/>
</dbReference>
<organism evidence="12 13">
    <name type="scientific">Alkalibaculum bacchi</name>
    <dbReference type="NCBI Taxonomy" id="645887"/>
    <lineage>
        <taxon>Bacteria</taxon>
        <taxon>Bacillati</taxon>
        <taxon>Bacillota</taxon>
        <taxon>Clostridia</taxon>
        <taxon>Eubacteriales</taxon>
        <taxon>Eubacteriaceae</taxon>
        <taxon>Alkalibaculum</taxon>
    </lineage>
</organism>
<feature type="binding site" evidence="10">
    <location>
        <begin position="77"/>
        <end position="79"/>
    </location>
    <ligand>
        <name>L-histidine</name>
        <dbReference type="ChEBI" id="CHEBI:57595"/>
    </ligand>
</feature>
<comment type="similarity">
    <text evidence="3 9">Belongs to the class-II aminoacyl-tRNA synthetase family. HisZ subfamily.</text>
</comment>
<gene>
    <name evidence="9" type="primary">hisZ</name>
    <name evidence="12" type="ORF">DES36_12135</name>
</gene>
<dbReference type="GO" id="GO:0000105">
    <property type="term" value="P:L-histidine biosynthetic process"/>
    <property type="evidence" value="ECO:0007669"/>
    <property type="project" value="UniProtKB-UniRule"/>
</dbReference>
<feature type="binding site" evidence="10">
    <location>
        <position position="125"/>
    </location>
    <ligand>
        <name>L-histidine</name>
        <dbReference type="ChEBI" id="CHEBI:57595"/>
    </ligand>
</feature>
<keyword evidence="12" id="KW-0328">Glycosyltransferase</keyword>
<dbReference type="NCBIfam" id="TIGR00443">
    <property type="entry name" value="hisZ_biosyn_reg"/>
    <property type="match status" value="1"/>
</dbReference>
<dbReference type="OrthoDB" id="9800814at2"/>
<evidence type="ECO:0000256" key="10">
    <source>
        <dbReference type="PIRSR" id="PIRSR001549-1"/>
    </source>
</evidence>
<dbReference type="HAMAP" id="MF_00125">
    <property type="entry name" value="HisZ"/>
    <property type="match status" value="1"/>
</dbReference>
<name>A0A366HZ85_9FIRM</name>